<comment type="similarity">
    <text evidence="1">Belongs to the Gfa family.</text>
</comment>
<dbReference type="GO" id="GO:0046872">
    <property type="term" value="F:metal ion binding"/>
    <property type="evidence" value="ECO:0007669"/>
    <property type="project" value="UniProtKB-KW"/>
</dbReference>
<evidence type="ECO:0000259" key="5">
    <source>
        <dbReference type="PROSITE" id="PS51891"/>
    </source>
</evidence>
<organism evidence="6 7">
    <name type="scientific">Altererythrobacter rubellus</name>
    <dbReference type="NCBI Taxonomy" id="2173831"/>
    <lineage>
        <taxon>Bacteria</taxon>
        <taxon>Pseudomonadati</taxon>
        <taxon>Pseudomonadota</taxon>
        <taxon>Alphaproteobacteria</taxon>
        <taxon>Sphingomonadales</taxon>
        <taxon>Erythrobacteraceae</taxon>
        <taxon>Altererythrobacter</taxon>
    </lineage>
</organism>
<sequence length="146" mass="16095">MSGTHEQITGHCLCGAVTVTATPAKPHLEACHCEMCRRWCGSAYLAVQSDTAPRFSGEEHITRFKSSNWAERGFCSKCGSNLFYCFTPTGSYSFLAGLFDDLGDMTLGAEIFVDEQPDYYSFAQETTRRTGPELIAEAKEAGFTFD</sequence>
<dbReference type="AlphaFoldDB" id="A0A9Y2F4Y4"/>
<dbReference type="GO" id="GO:0016846">
    <property type="term" value="F:carbon-sulfur lyase activity"/>
    <property type="evidence" value="ECO:0007669"/>
    <property type="project" value="InterPro"/>
</dbReference>
<keyword evidence="2" id="KW-0479">Metal-binding</keyword>
<dbReference type="RefSeq" id="WP_285975903.1">
    <property type="nucleotide sequence ID" value="NZ_CP127221.1"/>
</dbReference>
<evidence type="ECO:0000256" key="3">
    <source>
        <dbReference type="ARBA" id="ARBA00022833"/>
    </source>
</evidence>
<dbReference type="Gene3D" id="3.90.1590.10">
    <property type="entry name" value="glutathione-dependent formaldehyde- activating enzyme (gfa)"/>
    <property type="match status" value="1"/>
</dbReference>
<evidence type="ECO:0000256" key="4">
    <source>
        <dbReference type="ARBA" id="ARBA00023239"/>
    </source>
</evidence>
<name>A0A9Y2F4Y4_9SPHN</name>
<keyword evidence="7" id="KW-1185">Reference proteome</keyword>
<evidence type="ECO:0000256" key="1">
    <source>
        <dbReference type="ARBA" id="ARBA00005495"/>
    </source>
</evidence>
<gene>
    <name evidence="6" type="ORF">QQX03_00295</name>
</gene>
<evidence type="ECO:0000256" key="2">
    <source>
        <dbReference type="ARBA" id="ARBA00022723"/>
    </source>
</evidence>
<dbReference type="PANTHER" id="PTHR33337">
    <property type="entry name" value="GFA DOMAIN-CONTAINING PROTEIN"/>
    <property type="match status" value="1"/>
</dbReference>
<dbReference type="EMBL" id="CP127221">
    <property type="protein sequence ID" value="WIW95588.1"/>
    <property type="molecule type" value="Genomic_DNA"/>
</dbReference>
<keyword evidence="4" id="KW-0456">Lyase</keyword>
<keyword evidence="3" id="KW-0862">Zinc</keyword>
<protein>
    <submittedName>
        <fullName evidence="6">GFA family protein</fullName>
    </submittedName>
</protein>
<proteinExistence type="inferred from homology"/>
<dbReference type="PROSITE" id="PS51891">
    <property type="entry name" value="CENP_V_GFA"/>
    <property type="match status" value="1"/>
</dbReference>
<dbReference type="Pfam" id="PF04828">
    <property type="entry name" value="GFA"/>
    <property type="match status" value="1"/>
</dbReference>
<dbReference type="KEGG" id="arue:QQX03_00295"/>
<reference evidence="6 7" key="1">
    <citation type="submission" date="2023-06" db="EMBL/GenBank/DDBJ databases">
        <title>Altererythrobacter rubellus NBRC 112769 genome.</title>
        <authorList>
            <person name="Zhang K."/>
        </authorList>
    </citation>
    <scope>NUCLEOTIDE SEQUENCE [LARGE SCALE GENOMIC DNA]</scope>
    <source>
        <strain evidence="6 7">NBRC 112769</strain>
    </source>
</reference>
<accession>A0A9Y2F4Y4</accession>
<dbReference type="InterPro" id="IPR006913">
    <property type="entry name" value="CENP-V/GFA"/>
</dbReference>
<evidence type="ECO:0000313" key="7">
    <source>
        <dbReference type="Proteomes" id="UP001231445"/>
    </source>
</evidence>
<evidence type="ECO:0000313" key="6">
    <source>
        <dbReference type="EMBL" id="WIW95588.1"/>
    </source>
</evidence>
<dbReference type="PANTHER" id="PTHR33337:SF40">
    <property type="entry name" value="CENP-V_GFA DOMAIN-CONTAINING PROTEIN-RELATED"/>
    <property type="match status" value="1"/>
</dbReference>
<dbReference type="InterPro" id="IPR011057">
    <property type="entry name" value="Mss4-like_sf"/>
</dbReference>
<dbReference type="SUPFAM" id="SSF51316">
    <property type="entry name" value="Mss4-like"/>
    <property type="match status" value="1"/>
</dbReference>
<feature type="domain" description="CENP-V/GFA" evidence="5">
    <location>
        <begin position="8"/>
        <end position="121"/>
    </location>
</feature>
<dbReference type="Proteomes" id="UP001231445">
    <property type="component" value="Chromosome"/>
</dbReference>